<feature type="transmembrane region" description="Helical" evidence="7">
    <location>
        <begin position="327"/>
        <end position="356"/>
    </location>
</feature>
<keyword evidence="3 7" id="KW-0812">Transmembrane</keyword>
<evidence type="ECO:0000256" key="2">
    <source>
        <dbReference type="ARBA" id="ARBA00006434"/>
    </source>
</evidence>
<dbReference type="GO" id="GO:0005886">
    <property type="term" value="C:plasma membrane"/>
    <property type="evidence" value="ECO:0007669"/>
    <property type="project" value="TreeGrafter"/>
</dbReference>
<feature type="transmembrane region" description="Helical" evidence="7">
    <location>
        <begin position="235"/>
        <end position="257"/>
    </location>
</feature>
<feature type="transmembrane region" description="Helical" evidence="7">
    <location>
        <begin position="377"/>
        <end position="399"/>
    </location>
</feature>
<evidence type="ECO:0000313" key="9">
    <source>
        <dbReference type="Proteomes" id="UP000593892"/>
    </source>
</evidence>
<evidence type="ECO:0000256" key="6">
    <source>
        <dbReference type="RuleBase" id="RU362091"/>
    </source>
</evidence>
<sequence length="548" mass="59483">MTLHLIDYVVLALYFGFVLGIGWFLRKNVKSSSDFLTSGHSLPLWITSLAFLAANMGALEMIGMCGSGAKYGMMTSHFYWVGAIPAMLFVGVFMMPFYYGSKARSVPEYLKLRFDEKTRGFNAITFAIMTIFSSGISMYALGILLQAIFGWSFTFSVLASAGIVLAYTYLGGLSSAIYNEVLQFFLIVAGFAPLAILSVHKAGGWDGIASRLSPKMTQSWQHIAKAGDNPMGVEIIGLIMGLGFVLSFGYWCTNYLVVQRAMAARNMTDARNTPIVGAFPKMFIPFVVIVPGIAAAALASMSVGYALPLKNGNPDYDKVLFSLMAQFYPSGMLGVGLTALVASFMSGMAGNVTAFNTVWTYDIYQSYIRKHAPDEHYLWMGRMATIFGTGLSIGAAYLAQSFNNMMDFLQLIFGFVNAPLFATFLLGMFWKRSTGHGAFAGLVSGTAAAAVTYGLTEAEGKGGWMGAQYHFPSSMAQNFWVAIAAFGCCLVVTTIVSLATKAKPDAELVGLVYSVTPRQTEEAEWYRRPATLAIVASVICIALNFVFF</sequence>
<keyword evidence="9" id="KW-1185">Reference proteome</keyword>
<dbReference type="EMBL" id="CP063849">
    <property type="protein sequence ID" value="QOY85171.1"/>
    <property type="molecule type" value="Genomic_DNA"/>
</dbReference>
<dbReference type="PANTHER" id="PTHR11819">
    <property type="entry name" value="SOLUTE CARRIER FAMILY 5"/>
    <property type="match status" value="1"/>
</dbReference>
<dbReference type="RefSeq" id="WP_194446841.1">
    <property type="nucleotide sequence ID" value="NZ_CP063849.1"/>
</dbReference>
<dbReference type="PROSITE" id="PS50283">
    <property type="entry name" value="NA_SOLUT_SYMP_3"/>
    <property type="match status" value="1"/>
</dbReference>
<organism evidence="8 9">
    <name type="scientific">Paludibaculum fermentans</name>
    <dbReference type="NCBI Taxonomy" id="1473598"/>
    <lineage>
        <taxon>Bacteria</taxon>
        <taxon>Pseudomonadati</taxon>
        <taxon>Acidobacteriota</taxon>
        <taxon>Terriglobia</taxon>
        <taxon>Bryobacterales</taxon>
        <taxon>Bryobacteraceae</taxon>
        <taxon>Paludibaculum</taxon>
    </lineage>
</organism>
<name>A0A7S7NK87_PALFE</name>
<feature type="transmembrane region" description="Helical" evidence="7">
    <location>
        <begin position="78"/>
        <end position="99"/>
    </location>
</feature>
<comment type="similarity">
    <text evidence="2 6">Belongs to the sodium:solute symporter (SSF) (TC 2.A.21) family.</text>
</comment>
<feature type="transmembrane region" description="Helical" evidence="7">
    <location>
        <begin position="283"/>
        <end position="307"/>
    </location>
</feature>
<dbReference type="Proteomes" id="UP000593892">
    <property type="component" value="Chromosome"/>
</dbReference>
<proteinExistence type="inferred from homology"/>
<gene>
    <name evidence="8" type="ORF">IRI77_20255</name>
</gene>
<feature type="transmembrane region" description="Helical" evidence="7">
    <location>
        <begin position="530"/>
        <end position="547"/>
    </location>
</feature>
<dbReference type="CDD" id="cd11478">
    <property type="entry name" value="SLC5sbd_u2"/>
    <property type="match status" value="1"/>
</dbReference>
<dbReference type="GO" id="GO:0005412">
    <property type="term" value="F:D-glucose:sodium symporter activity"/>
    <property type="evidence" value="ECO:0007669"/>
    <property type="project" value="TreeGrafter"/>
</dbReference>
<feature type="transmembrane region" description="Helical" evidence="7">
    <location>
        <begin position="37"/>
        <end position="58"/>
    </location>
</feature>
<dbReference type="KEGG" id="pfer:IRI77_20255"/>
<feature type="transmembrane region" description="Helical" evidence="7">
    <location>
        <begin position="411"/>
        <end position="430"/>
    </location>
</feature>
<feature type="transmembrane region" description="Helical" evidence="7">
    <location>
        <begin position="6"/>
        <end position="25"/>
    </location>
</feature>
<evidence type="ECO:0000256" key="7">
    <source>
        <dbReference type="SAM" id="Phobius"/>
    </source>
</evidence>
<dbReference type="AlphaFoldDB" id="A0A7S7NK87"/>
<dbReference type="Pfam" id="PF00474">
    <property type="entry name" value="SSF"/>
    <property type="match status" value="1"/>
</dbReference>
<evidence type="ECO:0000256" key="3">
    <source>
        <dbReference type="ARBA" id="ARBA00022692"/>
    </source>
</evidence>
<feature type="transmembrane region" description="Helical" evidence="7">
    <location>
        <begin position="120"/>
        <end position="142"/>
    </location>
</feature>
<evidence type="ECO:0000256" key="5">
    <source>
        <dbReference type="ARBA" id="ARBA00023136"/>
    </source>
</evidence>
<reference evidence="8 9" key="1">
    <citation type="submission" date="2020-10" db="EMBL/GenBank/DDBJ databases">
        <title>Complete genome sequence of Paludibaculum fermentans P105T, a facultatively anaerobic acidobacterium capable of dissimilatory Fe(III) reduction.</title>
        <authorList>
            <person name="Dedysh S.N."/>
            <person name="Beletsky A.V."/>
            <person name="Kulichevskaya I.S."/>
            <person name="Mardanov A.V."/>
            <person name="Ravin N.V."/>
        </authorList>
    </citation>
    <scope>NUCLEOTIDE SEQUENCE [LARGE SCALE GENOMIC DNA]</scope>
    <source>
        <strain evidence="8 9">P105</strain>
    </source>
</reference>
<keyword evidence="4 7" id="KW-1133">Transmembrane helix</keyword>
<feature type="transmembrane region" description="Helical" evidence="7">
    <location>
        <begin position="181"/>
        <end position="200"/>
    </location>
</feature>
<protein>
    <submittedName>
        <fullName evidence="8">Sodium:solute symporter family protein</fullName>
    </submittedName>
</protein>
<dbReference type="Gene3D" id="1.20.1730.10">
    <property type="entry name" value="Sodium/glucose cotransporter"/>
    <property type="match status" value="1"/>
</dbReference>
<evidence type="ECO:0000313" key="8">
    <source>
        <dbReference type="EMBL" id="QOY85171.1"/>
    </source>
</evidence>
<dbReference type="InterPro" id="IPR001734">
    <property type="entry name" value="Na/solute_symporter"/>
</dbReference>
<dbReference type="InterPro" id="IPR038377">
    <property type="entry name" value="Na/Glc_symporter_sf"/>
</dbReference>
<evidence type="ECO:0000256" key="1">
    <source>
        <dbReference type="ARBA" id="ARBA00004141"/>
    </source>
</evidence>
<feature type="transmembrane region" description="Helical" evidence="7">
    <location>
        <begin position="479"/>
        <end position="499"/>
    </location>
</feature>
<feature type="transmembrane region" description="Helical" evidence="7">
    <location>
        <begin position="437"/>
        <end position="455"/>
    </location>
</feature>
<dbReference type="NCBIfam" id="TIGR00813">
    <property type="entry name" value="sss"/>
    <property type="match status" value="1"/>
</dbReference>
<keyword evidence="5 7" id="KW-0472">Membrane</keyword>
<evidence type="ECO:0000256" key="4">
    <source>
        <dbReference type="ARBA" id="ARBA00022989"/>
    </source>
</evidence>
<accession>A0A7S7NK87</accession>
<dbReference type="PANTHER" id="PTHR11819:SF195">
    <property type="entry name" value="SODIUM_GLUCOSE COTRANSPORTER 4"/>
    <property type="match status" value="1"/>
</dbReference>
<feature type="transmembrane region" description="Helical" evidence="7">
    <location>
        <begin position="148"/>
        <end position="169"/>
    </location>
</feature>
<comment type="subcellular location">
    <subcellularLocation>
        <location evidence="1">Membrane</location>
        <topology evidence="1">Multi-pass membrane protein</topology>
    </subcellularLocation>
</comment>